<evidence type="ECO:0000313" key="2">
    <source>
        <dbReference type="Proteomes" id="UP001234178"/>
    </source>
</evidence>
<name>A0ABQ9ZGA4_9CRUS</name>
<comment type="caution">
    <text evidence="1">The sequence shown here is derived from an EMBL/GenBank/DDBJ whole genome shotgun (WGS) entry which is preliminary data.</text>
</comment>
<sequence>MGYFSTSFSNLHDLIMLLVKKMFYYDILFRSQTSIGYSISRLFKHASIVEFGSVILAIVSLFKRPVMDSWASHGSTDGRWPGNLTVLSLGCLLPTPLQVASWWSTDPASSALETRRCID</sequence>
<reference evidence="1 2" key="1">
    <citation type="journal article" date="2023" name="Nucleic Acids Res.">
        <title>The hologenome of Daphnia magna reveals possible DNA methylation and microbiome-mediated evolution of the host genome.</title>
        <authorList>
            <person name="Chaturvedi A."/>
            <person name="Li X."/>
            <person name="Dhandapani V."/>
            <person name="Marshall H."/>
            <person name="Kissane S."/>
            <person name="Cuenca-Cambronero M."/>
            <person name="Asole G."/>
            <person name="Calvet F."/>
            <person name="Ruiz-Romero M."/>
            <person name="Marangio P."/>
            <person name="Guigo R."/>
            <person name="Rago D."/>
            <person name="Mirbahai L."/>
            <person name="Eastwood N."/>
            <person name="Colbourne J.K."/>
            <person name="Zhou J."/>
            <person name="Mallon E."/>
            <person name="Orsini L."/>
        </authorList>
    </citation>
    <scope>NUCLEOTIDE SEQUENCE [LARGE SCALE GENOMIC DNA]</scope>
    <source>
        <strain evidence="1">LRV0_1</strain>
    </source>
</reference>
<dbReference type="EMBL" id="JAOYFB010000003">
    <property type="protein sequence ID" value="KAK4011954.1"/>
    <property type="molecule type" value="Genomic_DNA"/>
</dbReference>
<evidence type="ECO:0000313" key="1">
    <source>
        <dbReference type="EMBL" id="KAK4011954.1"/>
    </source>
</evidence>
<gene>
    <name evidence="1" type="ORF">OUZ56_021059</name>
</gene>
<protein>
    <submittedName>
        <fullName evidence="1">Uncharacterized protein</fullName>
    </submittedName>
</protein>
<keyword evidence="2" id="KW-1185">Reference proteome</keyword>
<dbReference type="Proteomes" id="UP001234178">
    <property type="component" value="Unassembled WGS sequence"/>
</dbReference>
<organism evidence="1 2">
    <name type="scientific">Daphnia magna</name>
    <dbReference type="NCBI Taxonomy" id="35525"/>
    <lineage>
        <taxon>Eukaryota</taxon>
        <taxon>Metazoa</taxon>
        <taxon>Ecdysozoa</taxon>
        <taxon>Arthropoda</taxon>
        <taxon>Crustacea</taxon>
        <taxon>Branchiopoda</taxon>
        <taxon>Diplostraca</taxon>
        <taxon>Cladocera</taxon>
        <taxon>Anomopoda</taxon>
        <taxon>Daphniidae</taxon>
        <taxon>Daphnia</taxon>
    </lineage>
</organism>
<proteinExistence type="predicted"/>
<accession>A0ABQ9ZGA4</accession>